<dbReference type="PANTHER" id="PTHR30561">
    <property type="entry name" value="SMR FAMILY PROTON-DEPENDENT DRUG EFFLUX TRANSPORTER SUGE"/>
    <property type="match status" value="1"/>
</dbReference>
<evidence type="ECO:0000313" key="7">
    <source>
        <dbReference type="EMBL" id="MEE2526865.1"/>
    </source>
</evidence>
<dbReference type="EMBL" id="JAZDRP010000006">
    <property type="protein sequence ID" value="MEE2526865.1"/>
    <property type="molecule type" value="Genomic_DNA"/>
</dbReference>
<dbReference type="SUPFAM" id="SSF103481">
    <property type="entry name" value="Multidrug resistance efflux transporter EmrE"/>
    <property type="match status" value="1"/>
</dbReference>
<evidence type="ECO:0000256" key="4">
    <source>
        <dbReference type="ARBA" id="ARBA00022989"/>
    </source>
</evidence>
<dbReference type="Proteomes" id="UP001354971">
    <property type="component" value="Unassembled WGS sequence"/>
</dbReference>
<proteinExistence type="predicted"/>
<feature type="transmembrane region" description="Helical" evidence="6">
    <location>
        <begin position="72"/>
        <end position="92"/>
    </location>
</feature>
<keyword evidence="8" id="KW-1185">Reference proteome</keyword>
<keyword evidence="2" id="KW-1003">Cell membrane</keyword>
<feature type="transmembrane region" description="Helical" evidence="6">
    <location>
        <begin position="98"/>
        <end position="118"/>
    </location>
</feature>
<evidence type="ECO:0000256" key="2">
    <source>
        <dbReference type="ARBA" id="ARBA00022475"/>
    </source>
</evidence>
<evidence type="ECO:0000256" key="1">
    <source>
        <dbReference type="ARBA" id="ARBA00004651"/>
    </source>
</evidence>
<evidence type="ECO:0000256" key="3">
    <source>
        <dbReference type="ARBA" id="ARBA00022692"/>
    </source>
</evidence>
<protein>
    <submittedName>
        <fullName evidence="7">EamA family transporter</fullName>
    </submittedName>
</protein>
<dbReference type="InterPro" id="IPR018908">
    <property type="entry name" value="TMEM234"/>
</dbReference>
<sequence>MLINVGLLAFVVSILSTGQVLFKMAADRLPAHMNFRAFFNMALDWRFILAICLYAAGTILWILALKRMPLTVAYPFVALSFIATPLLASLFLDERLSIANGVGGLLIISGIAVIAKWGGAS</sequence>
<dbReference type="Pfam" id="PF10639">
    <property type="entry name" value="TMEM234"/>
    <property type="match status" value="1"/>
</dbReference>
<comment type="caution">
    <text evidence="7">The sequence shown here is derived from an EMBL/GenBank/DDBJ whole genome shotgun (WGS) entry which is preliminary data.</text>
</comment>
<accession>A0ABU7LSG4</accession>
<keyword evidence="5 6" id="KW-0472">Membrane</keyword>
<dbReference type="InterPro" id="IPR037185">
    <property type="entry name" value="EmrE-like"/>
</dbReference>
<evidence type="ECO:0000313" key="8">
    <source>
        <dbReference type="Proteomes" id="UP001354971"/>
    </source>
</evidence>
<name>A0ABU7LSG4_9PROT</name>
<comment type="subcellular location">
    <subcellularLocation>
        <location evidence="1">Cell membrane</location>
        <topology evidence="1">Multi-pass membrane protein</topology>
    </subcellularLocation>
</comment>
<dbReference type="RefSeq" id="WP_330199528.1">
    <property type="nucleotide sequence ID" value="NZ_JAZDRP010000006.1"/>
</dbReference>
<reference evidence="7 8" key="1">
    <citation type="submission" date="2024-01" db="EMBL/GenBank/DDBJ databases">
        <title>Hyphobacterium bacterium isolated from marine sediment.</title>
        <authorList>
            <person name="Zhao S."/>
        </authorList>
    </citation>
    <scope>NUCLEOTIDE SEQUENCE [LARGE SCALE GENOMIC DNA]</scope>
    <source>
        <strain evidence="8">HN65</strain>
    </source>
</reference>
<dbReference type="InterPro" id="IPR000390">
    <property type="entry name" value="Small_drug/metabolite_transptr"/>
</dbReference>
<dbReference type="PANTHER" id="PTHR30561:SF9">
    <property type="entry name" value="4-AMINO-4-DEOXY-L-ARABINOSE-PHOSPHOUNDECAPRENOL FLIPPASE SUBUNIT ARNF-RELATED"/>
    <property type="match status" value="1"/>
</dbReference>
<organism evidence="7 8">
    <name type="scientific">Hyphobacterium lacteum</name>
    <dbReference type="NCBI Taxonomy" id="3116575"/>
    <lineage>
        <taxon>Bacteria</taxon>
        <taxon>Pseudomonadati</taxon>
        <taxon>Pseudomonadota</taxon>
        <taxon>Alphaproteobacteria</taxon>
        <taxon>Maricaulales</taxon>
        <taxon>Maricaulaceae</taxon>
        <taxon>Hyphobacterium</taxon>
    </lineage>
</organism>
<keyword evidence="3 6" id="KW-0812">Transmembrane</keyword>
<evidence type="ECO:0000256" key="5">
    <source>
        <dbReference type="ARBA" id="ARBA00023136"/>
    </source>
</evidence>
<dbReference type="Gene3D" id="1.10.3730.20">
    <property type="match status" value="1"/>
</dbReference>
<keyword evidence="4 6" id="KW-1133">Transmembrane helix</keyword>
<evidence type="ECO:0000256" key="6">
    <source>
        <dbReference type="SAM" id="Phobius"/>
    </source>
</evidence>
<gene>
    <name evidence="7" type="ORF">V0U79_10825</name>
</gene>
<feature type="transmembrane region" description="Helical" evidence="6">
    <location>
        <begin position="46"/>
        <end position="65"/>
    </location>
</feature>